<feature type="transmembrane region" description="Helical" evidence="2">
    <location>
        <begin position="114"/>
        <end position="135"/>
    </location>
</feature>
<feature type="region of interest" description="Disordered" evidence="1">
    <location>
        <begin position="287"/>
        <end position="335"/>
    </location>
</feature>
<dbReference type="Proteomes" id="UP000698800">
    <property type="component" value="Unassembled WGS sequence"/>
</dbReference>
<comment type="caution">
    <text evidence="3">The sequence shown here is derived from an EMBL/GenBank/DDBJ whole genome shotgun (WGS) entry which is preliminary data.</text>
</comment>
<dbReference type="EMBL" id="JAGHQL010000310">
    <property type="protein sequence ID" value="KAH0533927.1"/>
    <property type="molecule type" value="Genomic_DNA"/>
</dbReference>
<organism evidence="3 4">
    <name type="scientific">Glutinoglossum americanum</name>
    <dbReference type="NCBI Taxonomy" id="1670608"/>
    <lineage>
        <taxon>Eukaryota</taxon>
        <taxon>Fungi</taxon>
        <taxon>Dikarya</taxon>
        <taxon>Ascomycota</taxon>
        <taxon>Pezizomycotina</taxon>
        <taxon>Geoglossomycetes</taxon>
        <taxon>Geoglossales</taxon>
        <taxon>Geoglossaceae</taxon>
        <taxon>Glutinoglossum</taxon>
    </lineage>
</organism>
<gene>
    <name evidence="3" type="ORF">FGG08_007456</name>
</gene>
<sequence length="335" mass="36120">MCCLTSMIVGIPDTTVHLTTVNRFWASVQLISVRWRPNDLSTFPNAARPTPNTAVPSEINAFASLDLGKPTSPTEITVSTTRTSPEATGSNRNTMSSSPGPIAGNTPLTLGVKVGIGIGTAITFLLLVGTVTFILRKRRRRQGEVNVEYIDTSYGKAELEAGSRPLGNLESTIEEANPMEPHARGHTGARTELPAVTGRRISSGPVAHELESGNPPGVQELETDRHPHELGAMHSGVGSPNELRGDCHFPQELVETLPALAAHEGIQSLPLVDSMSGIGITQDNQAQIPAPKTPATNDHGVSSDGHDGDDELRWLENEERRIRERKERILARRKP</sequence>
<protein>
    <submittedName>
        <fullName evidence="3">Uncharacterized protein</fullName>
    </submittedName>
</protein>
<keyword evidence="2" id="KW-0812">Transmembrane</keyword>
<proteinExistence type="predicted"/>
<evidence type="ECO:0000256" key="2">
    <source>
        <dbReference type="SAM" id="Phobius"/>
    </source>
</evidence>
<feature type="compositionally biased region" description="Polar residues" evidence="1">
    <location>
        <begin position="72"/>
        <end position="99"/>
    </location>
</feature>
<evidence type="ECO:0000313" key="4">
    <source>
        <dbReference type="Proteomes" id="UP000698800"/>
    </source>
</evidence>
<evidence type="ECO:0000256" key="1">
    <source>
        <dbReference type="SAM" id="MobiDB-lite"/>
    </source>
</evidence>
<name>A0A9P8HW90_9PEZI</name>
<evidence type="ECO:0000313" key="3">
    <source>
        <dbReference type="EMBL" id="KAH0533927.1"/>
    </source>
</evidence>
<feature type="compositionally biased region" description="Basic and acidic residues" evidence="1">
    <location>
        <begin position="311"/>
        <end position="335"/>
    </location>
</feature>
<accession>A0A9P8HW90</accession>
<keyword evidence="2" id="KW-0472">Membrane</keyword>
<feature type="region of interest" description="Disordered" evidence="1">
    <location>
        <begin position="72"/>
        <end position="102"/>
    </location>
</feature>
<keyword evidence="4" id="KW-1185">Reference proteome</keyword>
<reference evidence="3" key="1">
    <citation type="submission" date="2021-03" db="EMBL/GenBank/DDBJ databases">
        <title>Comparative genomics and phylogenomic investigation of the class Geoglossomycetes provide insights into ecological specialization and systematics.</title>
        <authorList>
            <person name="Melie T."/>
            <person name="Pirro S."/>
            <person name="Miller A.N."/>
            <person name="Quandt A."/>
        </authorList>
    </citation>
    <scope>NUCLEOTIDE SEQUENCE</scope>
    <source>
        <strain evidence="3">GBOQ0MN5Z8</strain>
    </source>
</reference>
<keyword evidence="2" id="KW-1133">Transmembrane helix</keyword>
<dbReference type="AlphaFoldDB" id="A0A9P8HW90"/>